<evidence type="ECO:0000313" key="2">
    <source>
        <dbReference type="Proteomes" id="UP000594260"/>
    </source>
</evidence>
<protein>
    <submittedName>
        <fullName evidence="1">Uncharacterized protein</fullName>
    </submittedName>
</protein>
<dbReference type="EnsemblMetazoa" id="XM_022805331">
    <property type="protein sequence ID" value="XP_022661066"/>
    <property type="gene ID" value="LOC111250305"/>
</dbReference>
<dbReference type="InParanoid" id="A0A7M7KHC2"/>
<dbReference type="AlphaFoldDB" id="A0A7M7KHC2"/>
<reference evidence="1" key="1">
    <citation type="submission" date="2021-01" db="UniProtKB">
        <authorList>
            <consortium name="EnsemblMetazoa"/>
        </authorList>
    </citation>
    <scope>IDENTIFICATION</scope>
</reference>
<dbReference type="KEGG" id="vde:111250305"/>
<keyword evidence="2" id="KW-1185">Reference proteome</keyword>
<accession>A0A7M7KHC2</accession>
<dbReference type="RefSeq" id="XP_022661066.1">
    <property type="nucleotide sequence ID" value="XM_022805331.1"/>
</dbReference>
<sequence>MISYRHELSQTGTARGGRHSLVVSSALARELERDIEDHRRQVYLERSGTTAPKRVWHPALYKTQDVILNFVHSPLKSVELFMRELDQYRPAKKRRSMTAGIAQQLKFLFKTRY</sequence>
<dbReference type="OrthoDB" id="6497037at2759"/>
<name>A0A7M7KHC2_VARDE</name>
<dbReference type="GeneID" id="111250305"/>
<dbReference type="Proteomes" id="UP000594260">
    <property type="component" value="Unplaced"/>
</dbReference>
<proteinExistence type="predicted"/>
<evidence type="ECO:0000313" key="1">
    <source>
        <dbReference type="EnsemblMetazoa" id="XP_022661066"/>
    </source>
</evidence>
<organism evidence="1 2">
    <name type="scientific">Varroa destructor</name>
    <name type="common">Honeybee mite</name>
    <dbReference type="NCBI Taxonomy" id="109461"/>
    <lineage>
        <taxon>Eukaryota</taxon>
        <taxon>Metazoa</taxon>
        <taxon>Ecdysozoa</taxon>
        <taxon>Arthropoda</taxon>
        <taxon>Chelicerata</taxon>
        <taxon>Arachnida</taxon>
        <taxon>Acari</taxon>
        <taxon>Parasitiformes</taxon>
        <taxon>Mesostigmata</taxon>
        <taxon>Gamasina</taxon>
        <taxon>Dermanyssoidea</taxon>
        <taxon>Varroidae</taxon>
        <taxon>Varroa</taxon>
    </lineage>
</organism>